<dbReference type="Proteomes" id="UP000807306">
    <property type="component" value="Unassembled WGS sequence"/>
</dbReference>
<dbReference type="AlphaFoldDB" id="A0A9P6EJH8"/>
<dbReference type="Gene3D" id="1.10.630.10">
    <property type="entry name" value="Cytochrome P450"/>
    <property type="match status" value="1"/>
</dbReference>
<evidence type="ECO:0000256" key="6">
    <source>
        <dbReference type="PIRSR" id="PIRSR602403-1"/>
    </source>
</evidence>
<dbReference type="EMBL" id="MU157841">
    <property type="protein sequence ID" value="KAF9530197.1"/>
    <property type="molecule type" value="Genomic_DNA"/>
</dbReference>
<evidence type="ECO:0000256" key="3">
    <source>
        <dbReference type="ARBA" id="ARBA00022617"/>
    </source>
</evidence>
<comment type="caution">
    <text evidence="8">The sequence shown here is derived from an EMBL/GenBank/DDBJ whole genome shotgun (WGS) entry which is preliminary data.</text>
</comment>
<dbReference type="OrthoDB" id="1055148at2759"/>
<keyword evidence="9" id="KW-1185">Reference proteome</keyword>
<dbReference type="GO" id="GO:0020037">
    <property type="term" value="F:heme binding"/>
    <property type="evidence" value="ECO:0007669"/>
    <property type="project" value="InterPro"/>
</dbReference>
<evidence type="ECO:0000313" key="8">
    <source>
        <dbReference type="EMBL" id="KAF9530197.1"/>
    </source>
</evidence>
<organism evidence="8 9">
    <name type="scientific">Crepidotus variabilis</name>
    <dbReference type="NCBI Taxonomy" id="179855"/>
    <lineage>
        <taxon>Eukaryota</taxon>
        <taxon>Fungi</taxon>
        <taxon>Dikarya</taxon>
        <taxon>Basidiomycota</taxon>
        <taxon>Agaricomycotina</taxon>
        <taxon>Agaricomycetes</taxon>
        <taxon>Agaricomycetidae</taxon>
        <taxon>Agaricales</taxon>
        <taxon>Agaricineae</taxon>
        <taxon>Crepidotaceae</taxon>
        <taxon>Crepidotus</taxon>
    </lineage>
</organism>
<gene>
    <name evidence="8" type="ORF">CPB83DRAFT_851151</name>
</gene>
<evidence type="ECO:0000256" key="1">
    <source>
        <dbReference type="ARBA" id="ARBA00001971"/>
    </source>
</evidence>
<dbReference type="PANTHER" id="PTHR24304:SF2">
    <property type="entry name" value="24-HYDROXYCHOLESTEROL 7-ALPHA-HYDROXYLASE"/>
    <property type="match status" value="1"/>
</dbReference>
<protein>
    <submittedName>
        <fullName evidence="8">Cytochrome P450</fullName>
    </submittedName>
</protein>
<dbReference type="Pfam" id="PF00067">
    <property type="entry name" value="p450"/>
    <property type="match status" value="1"/>
</dbReference>
<dbReference type="InterPro" id="IPR050529">
    <property type="entry name" value="CYP450_sterol_14alpha_dmase"/>
</dbReference>
<keyword evidence="7" id="KW-0812">Transmembrane</keyword>
<dbReference type="PRINTS" id="PR00465">
    <property type="entry name" value="EP450IV"/>
</dbReference>
<keyword evidence="5 6" id="KW-0408">Iron</keyword>
<sequence>MNTTTNSFGTLVDLVQRQSDISLVTLAAGVLLLATSSFLVRSSSDGRIVDLGGLPVTTAWKFFSKRHEFMMSNLKKAGGLPFRFRVLQHRVVAVVGHEARKVFFNEPSLHFTEGYEILMGGAPQLEDINIDVKADGMENVSDFIKRLNMLLRKERISETLPVFLDDINRRMMDWGKEGAINPFKEVYELVFQMTVRMATCHELSQDQESIRKLASLFWDIERSATPTRLLLPWLPSPSKKLNKQATTDLYLLFLKYVEERRVAGADSNDPIDILIRNGDTDNAIVSLIMGVTFAGVVNTGVNSCWALLYLGTHPEWRTKAVNELKEITAKYSTSQFAKEEPFHKTLSTIPLSAWEDELPTLDLIIRETIRLSLNGSFLRRNVRKEILIQNATIEKGDFLAYSVADTHLNPGIYPDPEEFDPGRYEKGREEDRSAPLAYLGWGVGRHPCAGMKIAKLEIKLILSMLLLGYDYSLVDGKGQPTDVIPTPDRNDIQQARPLGDPVYLKFKRTRD</sequence>
<evidence type="ECO:0000256" key="4">
    <source>
        <dbReference type="ARBA" id="ARBA00022723"/>
    </source>
</evidence>
<dbReference type="InterPro" id="IPR036396">
    <property type="entry name" value="Cyt_P450_sf"/>
</dbReference>
<keyword evidence="3 6" id="KW-0349">Heme</keyword>
<evidence type="ECO:0000256" key="7">
    <source>
        <dbReference type="SAM" id="Phobius"/>
    </source>
</evidence>
<dbReference type="CDD" id="cd00302">
    <property type="entry name" value="cytochrome_P450"/>
    <property type="match status" value="1"/>
</dbReference>
<dbReference type="InterPro" id="IPR002403">
    <property type="entry name" value="Cyt_P450_E_grp-IV"/>
</dbReference>
<keyword evidence="4 6" id="KW-0479">Metal-binding</keyword>
<feature type="transmembrane region" description="Helical" evidence="7">
    <location>
        <begin position="21"/>
        <end position="40"/>
    </location>
</feature>
<keyword evidence="7" id="KW-1133">Transmembrane helix</keyword>
<keyword evidence="7" id="KW-0472">Membrane</keyword>
<comment type="cofactor">
    <cofactor evidence="1 6">
        <name>heme</name>
        <dbReference type="ChEBI" id="CHEBI:30413"/>
    </cofactor>
</comment>
<feature type="binding site" description="axial binding residue" evidence="6">
    <location>
        <position position="448"/>
    </location>
    <ligand>
        <name>heme</name>
        <dbReference type="ChEBI" id="CHEBI:30413"/>
    </ligand>
    <ligandPart>
        <name>Fe</name>
        <dbReference type="ChEBI" id="CHEBI:18248"/>
    </ligandPart>
</feature>
<dbReference type="InterPro" id="IPR001128">
    <property type="entry name" value="Cyt_P450"/>
</dbReference>
<dbReference type="GO" id="GO:0004497">
    <property type="term" value="F:monooxygenase activity"/>
    <property type="evidence" value="ECO:0007669"/>
    <property type="project" value="InterPro"/>
</dbReference>
<dbReference type="GO" id="GO:0016705">
    <property type="term" value="F:oxidoreductase activity, acting on paired donors, with incorporation or reduction of molecular oxygen"/>
    <property type="evidence" value="ECO:0007669"/>
    <property type="project" value="InterPro"/>
</dbReference>
<evidence type="ECO:0000313" key="9">
    <source>
        <dbReference type="Proteomes" id="UP000807306"/>
    </source>
</evidence>
<comment type="similarity">
    <text evidence="2">Belongs to the cytochrome P450 family.</text>
</comment>
<dbReference type="SUPFAM" id="SSF48264">
    <property type="entry name" value="Cytochrome P450"/>
    <property type="match status" value="1"/>
</dbReference>
<evidence type="ECO:0000256" key="5">
    <source>
        <dbReference type="ARBA" id="ARBA00023004"/>
    </source>
</evidence>
<dbReference type="GO" id="GO:0005506">
    <property type="term" value="F:iron ion binding"/>
    <property type="evidence" value="ECO:0007669"/>
    <property type="project" value="InterPro"/>
</dbReference>
<proteinExistence type="inferred from homology"/>
<evidence type="ECO:0000256" key="2">
    <source>
        <dbReference type="ARBA" id="ARBA00010617"/>
    </source>
</evidence>
<reference evidence="8" key="1">
    <citation type="submission" date="2020-11" db="EMBL/GenBank/DDBJ databases">
        <authorList>
            <consortium name="DOE Joint Genome Institute"/>
            <person name="Ahrendt S."/>
            <person name="Riley R."/>
            <person name="Andreopoulos W."/>
            <person name="Labutti K."/>
            <person name="Pangilinan J."/>
            <person name="Ruiz-Duenas F.J."/>
            <person name="Barrasa J.M."/>
            <person name="Sanchez-Garcia M."/>
            <person name="Camarero S."/>
            <person name="Miyauchi S."/>
            <person name="Serrano A."/>
            <person name="Linde D."/>
            <person name="Babiker R."/>
            <person name="Drula E."/>
            <person name="Ayuso-Fernandez I."/>
            <person name="Pacheco R."/>
            <person name="Padilla G."/>
            <person name="Ferreira P."/>
            <person name="Barriuso J."/>
            <person name="Kellner H."/>
            <person name="Castanera R."/>
            <person name="Alfaro M."/>
            <person name="Ramirez L."/>
            <person name="Pisabarro A.G."/>
            <person name="Kuo A."/>
            <person name="Tritt A."/>
            <person name="Lipzen A."/>
            <person name="He G."/>
            <person name="Yan M."/>
            <person name="Ng V."/>
            <person name="Cullen D."/>
            <person name="Martin F."/>
            <person name="Rosso M.-N."/>
            <person name="Henrissat B."/>
            <person name="Hibbett D."/>
            <person name="Martinez A.T."/>
            <person name="Grigoriev I.V."/>
        </authorList>
    </citation>
    <scope>NUCLEOTIDE SEQUENCE</scope>
    <source>
        <strain evidence="8">CBS 506.95</strain>
    </source>
</reference>
<accession>A0A9P6EJH8</accession>
<dbReference type="PANTHER" id="PTHR24304">
    <property type="entry name" value="CYTOCHROME P450 FAMILY 7"/>
    <property type="match status" value="1"/>
</dbReference>
<name>A0A9P6EJH8_9AGAR</name>